<evidence type="ECO:0000313" key="2">
    <source>
        <dbReference type="Proteomes" id="UP000224460"/>
    </source>
</evidence>
<gene>
    <name evidence="1" type="ORF">CS063_10595</name>
</gene>
<proteinExistence type="predicted"/>
<evidence type="ECO:0000313" key="1">
    <source>
        <dbReference type="EMBL" id="PHV70332.1"/>
    </source>
</evidence>
<dbReference type="EMBL" id="PEDL01000011">
    <property type="protein sequence ID" value="PHV70332.1"/>
    <property type="molecule type" value="Genomic_DNA"/>
</dbReference>
<reference evidence="1" key="1">
    <citation type="submission" date="2017-10" db="EMBL/GenBank/DDBJ databases">
        <title>Genome sequence of cellulolytic Lachnospiraceae bacterium XHS1971 isolated from hotspring sediment.</title>
        <authorList>
            <person name="Vasudevan G."/>
            <person name="Joshi A.J."/>
            <person name="Hivarkar S."/>
            <person name="Lanjekar V.B."/>
            <person name="Dhakephalkar P.K."/>
            <person name="Dagar S."/>
        </authorList>
    </citation>
    <scope>NUCLEOTIDE SEQUENCE</scope>
    <source>
        <strain evidence="1">XHS1971</strain>
    </source>
</reference>
<sequence>MVFNSFHFLLFFPIVTVIYFLIPHKVRWAWLLMVSYYFYMCWNPVYALLILLSTLLTYLSGLLIEQAKEIKKEKKAIRLQKLWVILSFSLNLGILFFFKYFNFFIENINKIIESLSIQLVVPSFDVLLPVGISFYTFQALSYTMDVYRGEIKAEKHFGKYALFVSFFPQLVAGPIEKSKALLGQFNEVHSFEYERAKRGLLLMLWGLFQKLVIADRVAIVVNTVYNNYMEYAGIPVIVATLLFAVQIYCDFSSYSDIAIGASEVMGFKLMDNFKRPYFSKSIAEFWRRWHVSLGSWFRDYLYIPLGGSRKGTFKKYRNILIVFLCSGLWHGASWNFVIWGFLHGFYQVLGMSLKPVRDYIVAKLHIKRGSFWHKLYQISVVFILVDLAWIFFRAATFSQALGIIKRLFVYNPWTLWDGSLYQLGLDPLDFIVGLIAIALLLSVSLLRRKMSLRNWLLVQPVVIRWTAYFTFIYMILIFGIYGPGYEVQPFIYFQF</sequence>
<dbReference type="Proteomes" id="UP000224460">
    <property type="component" value="Unassembled WGS sequence"/>
</dbReference>
<organism evidence="1 2">
    <name type="scientific">Sporanaerobium hydrogeniformans</name>
    <dbReference type="NCBI Taxonomy" id="3072179"/>
    <lineage>
        <taxon>Bacteria</taxon>
        <taxon>Bacillati</taxon>
        <taxon>Bacillota</taxon>
        <taxon>Clostridia</taxon>
        <taxon>Lachnospirales</taxon>
        <taxon>Lachnospiraceae</taxon>
        <taxon>Sporanaerobium</taxon>
    </lineage>
</organism>
<protein>
    <submittedName>
        <fullName evidence="1">Membrane-bound O-acyltransferase family protein</fullName>
    </submittedName>
</protein>
<comment type="caution">
    <text evidence="1">The sequence shown here is derived from an EMBL/GenBank/DDBJ whole genome shotgun (WGS) entry which is preliminary data.</text>
</comment>
<accession>A0AC61DBD0</accession>
<name>A0AC61DBD0_9FIRM</name>
<keyword evidence="2" id="KW-1185">Reference proteome</keyword>